<keyword evidence="15" id="KW-1185">Reference proteome</keyword>
<keyword evidence="2 11" id="KW-0547">Nucleotide-binding</keyword>
<evidence type="ECO:0000313" key="15">
    <source>
        <dbReference type="Proteomes" id="UP000273143"/>
    </source>
</evidence>
<accession>A0A3Q9JKR7</accession>
<dbReference type="GO" id="GO:0043139">
    <property type="term" value="F:5'-3' DNA helicase activity"/>
    <property type="evidence" value="ECO:0007669"/>
    <property type="project" value="UniProtKB-UniRule"/>
</dbReference>
<feature type="domain" description="RecBCD enzyme subunit RecD N-terminal" evidence="13">
    <location>
        <begin position="42"/>
        <end position="150"/>
    </location>
</feature>
<dbReference type="NCBIfam" id="TIGR01447">
    <property type="entry name" value="recD"/>
    <property type="match status" value="1"/>
</dbReference>
<dbReference type="EC" id="5.6.2.3" evidence="11"/>
<dbReference type="Pfam" id="PF21185">
    <property type="entry name" value="RecD_N"/>
    <property type="match status" value="1"/>
</dbReference>
<dbReference type="GO" id="GO:0017116">
    <property type="term" value="F:single-stranded DNA helicase activity"/>
    <property type="evidence" value="ECO:0007669"/>
    <property type="project" value="TreeGrafter"/>
</dbReference>
<dbReference type="InterPro" id="IPR049550">
    <property type="entry name" value="RecD_N"/>
</dbReference>
<dbReference type="GO" id="GO:0016887">
    <property type="term" value="F:ATP hydrolysis activity"/>
    <property type="evidence" value="ECO:0007669"/>
    <property type="project" value="RHEA"/>
</dbReference>
<evidence type="ECO:0000256" key="7">
    <source>
        <dbReference type="ARBA" id="ARBA00022840"/>
    </source>
</evidence>
<keyword evidence="10 11" id="KW-0413">Isomerase</keyword>
<evidence type="ECO:0000259" key="13">
    <source>
        <dbReference type="Pfam" id="PF21185"/>
    </source>
</evidence>
<keyword evidence="1 11" id="KW-0540">Nuclease</keyword>
<evidence type="ECO:0000256" key="11">
    <source>
        <dbReference type="HAMAP-Rule" id="MF_01487"/>
    </source>
</evidence>
<evidence type="ECO:0000256" key="9">
    <source>
        <dbReference type="ARBA" id="ARBA00023204"/>
    </source>
</evidence>
<dbReference type="Gene3D" id="3.40.50.300">
    <property type="entry name" value="P-loop containing nucleotide triphosphate hydrolases"/>
    <property type="match status" value="3"/>
</dbReference>
<evidence type="ECO:0000256" key="3">
    <source>
        <dbReference type="ARBA" id="ARBA00022763"/>
    </source>
</evidence>
<dbReference type="PANTHER" id="PTHR43788:SF6">
    <property type="entry name" value="DNA HELICASE B"/>
    <property type="match status" value="1"/>
</dbReference>
<dbReference type="Pfam" id="PF13245">
    <property type="entry name" value="AAA_19"/>
    <property type="match status" value="1"/>
</dbReference>
<reference evidence="15" key="1">
    <citation type="submission" date="2018-06" db="EMBL/GenBank/DDBJ databases">
        <title>Complete genome of Pseudomonas insecticola strain QZS01.</title>
        <authorList>
            <person name="Wang J."/>
            <person name="Su Q."/>
        </authorList>
    </citation>
    <scope>NUCLEOTIDE SEQUENCE [LARGE SCALE GENOMIC DNA]</scope>
    <source>
        <strain evidence="15">QZS01</strain>
    </source>
</reference>
<dbReference type="SUPFAM" id="SSF52540">
    <property type="entry name" value="P-loop containing nucleoside triphosphate hydrolases"/>
    <property type="match status" value="2"/>
</dbReference>
<evidence type="ECO:0000256" key="1">
    <source>
        <dbReference type="ARBA" id="ARBA00022722"/>
    </source>
</evidence>
<dbReference type="GO" id="GO:0009338">
    <property type="term" value="C:exodeoxyribonuclease V complex"/>
    <property type="evidence" value="ECO:0007669"/>
    <property type="project" value="InterPro"/>
</dbReference>
<keyword evidence="9 11" id="KW-0234">DNA repair</keyword>
<evidence type="ECO:0000256" key="5">
    <source>
        <dbReference type="ARBA" id="ARBA00022806"/>
    </source>
</evidence>
<keyword evidence="8 11" id="KW-0238">DNA-binding</keyword>
<evidence type="ECO:0000256" key="8">
    <source>
        <dbReference type="ARBA" id="ARBA00023125"/>
    </source>
</evidence>
<name>A0A3Q9JKR7_9GAMM</name>
<keyword evidence="4 11" id="KW-0378">Hydrolase</keyword>
<comment type="miscellaneous">
    <text evidence="11">In the RecBCD complex, RecB has a slow 3'-5' helicase, an exonuclease activity and loads RecA onto ssDNA, RecD has a fast 5'-3' helicase activity, while RecC stimulates the ATPase and processivity of the RecB helicase and contributes to recognition of the Chi site.</text>
</comment>
<dbReference type="AlphaFoldDB" id="A0A3Q9JKR7"/>
<comment type="similarity">
    <text evidence="11">Belongs to the RecD family.</text>
</comment>
<feature type="binding site" evidence="11">
    <location>
        <begin position="214"/>
        <end position="221"/>
    </location>
    <ligand>
        <name>ATP</name>
        <dbReference type="ChEBI" id="CHEBI:30616"/>
    </ligand>
</feature>
<evidence type="ECO:0000256" key="6">
    <source>
        <dbReference type="ARBA" id="ARBA00022839"/>
    </source>
</evidence>
<sequence>MKLNPLLPIPLQQLEQTDQWLTLRPLNSNTDMLLVLQLWVSAGWLRPLDHAFTAFLAEQEPTVTPTVLLAAALTSYQLSHGHVCLDLALSIEQPAFTLSLTHQFQQQPWFPSQLLKQIKLHEWQLAIEDSRLVSTGEQQAPLVWHNGRLYLWRFWYYEKLLTIHINQRLNTTLLPPKDLSARLNKLFNNNNDKPDWQKIACAIATRTAFSIITGGPGTGKTTTVIRLLALLQTPAVEAGKPLNIQLAAPTGKAAARLSESIGMQVASLKIDEQVRSYIPTSVSTLHRLLGSRPDTRHFQHNKTNPLALDILIIDEASMIDLELFAHLLEALPTQARLILLGDKDQLASVEAGAVLGDLCRNAEQGFYSPETLKWLETTTGEALNSLPLKAGNNQQHPLAQQTVMLRHSRRFASDSGIGQLAQQVNTGNIKQARHLLEKTSNDLRHLMLNQPNDKAFEQFILQGSQPHDGYHHYLTILKKQRPNNTTPIYDPAWKQWANQVLSAFNQFQVLAVLREGIWGVSELNKRIAYHLYHHGYINHFDGWYEGRPVLITHNDYALGLMNGDVGITLAFPIENAPEQTVLKVVFPYNDGTQNLREVLPSRLSSAETVFAMTVHKSQGSEFSHTALILPDQLNPVLNRELLYTAITRARHKFTLIESQQRILDEAIKRQTVRLSGLAF</sequence>
<dbReference type="HAMAP" id="MF_01487">
    <property type="entry name" value="RecD"/>
    <property type="match status" value="1"/>
</dbReference>
<dbReference type="Pfam" id="PF13538">
    <property type="entry name" value="UvrD_C_2"/>
    <property type="match status" value="1"/>
</dbReference>
<keyword evidence="3 11" id="KW-0227">DNA damage</keyword>
<evidence type="ECO:0000259" key="12">
    <source>
        <dbReference type="Pfam" id="PF13538"/>
    </source>
</evidence>
<proteinExistence type="inferred from homology"/>
<dbReference type="InterPro" id="IPR027417">
    <property type="entry name" value="P-loop_NTPase"/>
</dbReference>
<evidence type="ECO:0000256" key="2">
    <source>
        <dbReference type="ARBA" id="ARBA00022741"/>
    </source>
</evidence>
<dbReference type="RefSeq" id="WP_127164562.1">
    <property type="nucleotide sequence ID" value="NZ_CP029822.1"/>
</dbReference>
<comment type="function">
    <text evidence="11">A helicase/nuclease that prepares dsDNA breaks (DSB) for recombinational DNA repair. Binds to DSBs and unwinds DNA via a highly rapid and processive ATP-dependent bidirectional helicase activity. Unwinds dsDNA until it encounters a Chi (crossover hotspot instigator) sequence from the 3' direction. Cuts ssDNA a few nucleotides 3' to the Chi site. The properties and activities of the enzyme are changed at Chi. The Chi-altered holoenzyme produces a long 3'-ssDNA overhang and facilitates RecA-binding to the ssDNA for homologous DNA recombination and repair. Holoenzyme degrades any linearized DNA that is unable to undergo homologous recombination. In the holoenzyme this subunit has ssDNA-dependent ATPase and 5'-3' helicase activity. When added to pre-assembled RecBC greatly stimulates nuclease activity and augments holoenzyme processivity. Negatively regulates the RecA-loading ability of RecBCD.</text>
</comment>
<dbReference type="InterPro" id="IPR006344">
    <property type="entry name" value="RecD"/>
</dbReference>
<dbReference type="EMBL" id="CP029822">
    <property type="protein sequence ID" value="AZS51883.1"/>
    <property type="molecule type" value="Genomic_DNA"/>
</dbReference>
<evidence type="ECO:0000256" key="4">
    <source>
        <dbReference type="ARBA" id="ARBA00022801"/>
    </source>
</evidence>
<evidence type="ECO:0000313" key="14">
    <source>
        <dbReference type="EMBL" id="AZS51883.1"/>
    </source>
</evidence>
<dbReference type="InterPro" id="IPR050534">
    <property type="entry name" value="Coronavir_polyprotein_1ab"/>
</dbReference>
<dbReference type="Gene3D" id="1.10.10.1020">
    <property type="entry name" value="RecBCD complex, subunit RecD, N-terminal domain"/>
    <property type="match status" value="1"/>
</dbReference>
<dbReference type="GO" id="GO:0000724">
    <property type="term" value="P:double-strand break repair via homologous recombination"/>
    <property type="evidence" value="ECO:0007669"/>
    <property type="project" value="UniProtKB-UniRule"/>
</dbReference>
<dbReference type="Proteomes" id="UP000273143">
    <property type="component" value="Chromosome"/>
</dbReference>
<keyword evidence="5 11" id="KW-0347">Helicase</keyword>
<feature type="domain" description="UvrD-like helicase C-terminal" evidence="12">
    <location>
        <begin position="609"/>
        <end position="656"/>
    </location>
</feature>
<dbReference type="InterPro" id="IPR027785">
    <property type="entry name" value="UvrD-like_helicase_C"/>
</dbReference>
<dbReference type="GO" id="GO:0005524">
    <property type="term" value="F:ATP binding"/>
    <property type="evidence" value="ECO:0007669"/>
    <property type="project" value="UniProtKB-UniRule"/>
</dbReference>
<dbReference type="KEGG" id="emo:DM558_14405"/>
<dbReference type="InterPro" id="IPR041851">
    <property type="entry name" value="RecD_N_sf"/>
</dbReference>
<comment type="catalytic activity">
    <reaction evidence="11">
        <text>ATP + H2O = ADP + phosphate + H(+)</text>
        <dbReference type="Rhea" id="RHEA:13065"/>
        <dbReference type="ChEBI" id="CHEBI:15377"/>
        <dbReference type="ChEBI" id="CHEBI:15378"/>
        <dbReference type="ChEBI" id="CHEBI:30616"/>
        <dbReference type="ChEBI" id="CHEBI:43474"/>
        <dbReference type="ChEBI" id="CHEBI:456216"/>
        <dbReference type="EC" id="5.6.2.3"/>
    </reaction>
</comment>
<dbReference type="CDD" id="cd18809">
    <property type="entry name" value="SF1_C_RecD"/>
    <property type="match status" value="1"/>
</dbReference>
<dbReference type="GO" id="GO:0008854">
    <property type="term" value="F:exodeoxyribonuclease V activity"/>
    <property type="evidence" value="ECO:0007669"/>
    <property type="project" value="InterPro"/>
</dbReference>
<protein>
    <recommendedName>
        <fullName evidence="11">RecBCD enzyme subunit RecD</fullName>
        <ecNumber evidence="11">5.6.2.3</ecNumber>
    </recommendedName>
    <alternativeName>
        <fullName evidence="11">DNA 5'-3' helicase subunit RecD</fullName>
    </alternativeName>
    <alternativeName>
        <fullName evidence="11">Exonuclease V subunit RecD</fullName>
        <shortName evidence="11">ExoV subunit RecD</shortName>
    </alternativeName>
    <alternativeName>
        <fullName evidence="11">Helicase/nuclease RecBCD subunit RecD</fullName>
    </alternativeName>
</protein>
<keyword evidence="7 11" id="KW-0067">ATP-binding</keyword>
<dbReference type="GO" id="GO:0003677">
    <property type="term" value="F:DNA binding"/>
    <property type="evidence" value="ECO:0007669"/>
    <property type="project" value="UniProtKB-UniRule"/>
</dbReference>
<evidence type="ECO:0000256" key="10">
    <source>
        <dbReference type="ARBA" id="ARBA00023235"/>
    </source>
</evidence>
<keyword evidence="6 11" id="KW-0269">Exonuclease</keyword>
<dbReference type="CDD" id="cd17933">
    <property type="entry name" value="DEXSc_RecD-like"/>
    <property type="match status" value="1"/>
</dbReference>
<organism evidence="14 15">
    <name type="scientific">Entomomonas moraniae</name>
    <dbReference type="NCBI Taxonomy" id="2213226"/>
    <lineage>
        <taxon>Bacteria</taxon>
        <taxon>Pseudomonadati</taxon>
        <taxon>Pseudomonadota</taxon>
        <taxon>Gammaproteobacteria</taxon>
        <taxon>Pseudomonadales</taxon>
        <taxon>Pseudomonadaceae</taxon>
        <taxon>Entomomonas</taxon>
    </lineage>
</organism>
<comment type="subunit">
    <text evidence="11">Heterotrimer of RecB, RecC and RecD. All subunits contribute to DNA-binding.</text>
</comment>
<gene>
    <name evidence="11 14" type="primary">recD</name>
    <name evidence="14" type="ORF">DM558_14405</name>
</gene>
<dbReference type="PANTHER" id="PTHR43788">
    <property type="entry name" value="DNA2/NAM7 HELICASE FAMILY MEMBER"/>
    <property type="match status" value="1"/>
</dbReference>